<accession>A0A085BIE7</accession>
<proteinExistence type="predicted"/>
<organism evidence="1 2">
    <name type="scientific">Epilithonimonas lactis</name>
    <dbReference type="NCBI Taxonomy" id="421072"/>
    <lineage>
        <taxon>Bacteria</taxon>
        <taxon>Pseudomonadati</taxon>
        <taxon>Bacteroidota</taxon>
        <taxon>Flavobacteriia</taxon>
        <taxon>Flavobacteriales</taxon>
        <taxon>Weeksellaceae</taxon>
        <taxon>Chryseobacterium group</taxon>
        <taxon>Epilithonimonas</taxon>
    </lineage>
</organism>
<dbReference type="AlphaFoldDB" id="A0A085BIE7"/>
<dbReference type="Proteomes" id="UP000028623">
    <property type="component" value="Unassembled WGS sequence"/>
</dbReference>
<comment type="caution">
    <text evidence="1">The sequence shown here is derived from an EMBL/GenBank/DDBJ whole genome shotgun (WGS) entry which is preliminary data.</text>
</comment>
<dbReference type="STRING" id="421072.SAMN04488097_2593"/>
<dbReference type="OrthoDB" id="1261489at2"/>
<dbReference type="RefSeq" id="WP_034975767.1">
    <property type="nucleotide sequence ID" value="NZ_FOFI01000003.1"/>
</dbReference>
<reference evidence="1 2" key="1">
    <citation type="submission" date="2014-07" db="EMBL/GenBank/DDBJ databases">
        <title>Epilithonimonas lactis LMG 22401 Genome.</title>
        <authorList>
            <person name="Pipes S.E."/>
            <person name="Stropko S.J."/>
        </authorList>
    </citation>
    <scope>NUCLEOTIDE SEQUENCE [LARGE SCALE GENOMIC DNA]</scope>
    <source>
        <strain evidence="1 2">LMG 24401</strain>
    </source>
</reference>
<keyword evidence="2" id="KW-1185">Reference proteome</keyword>
<gene>
    <name evidence="1" type="ORF">IO89_09875</name>
</gene>
<dbReference type="eggNOG" id="ENOG5033EX5">
    <property type="taxonomic scope" value="Bacteria"/>
</dbReference>
<protein>
    <submittedName>
        <fullName evidence="1">Uncharacterized protein</fullName>
    </submittedName>
</protein>
<name>A0A085BIE7_9FLAO</name>
<evidence type="ECO:0000313" key="2">
    <source>
        <dbReference type="Proteomes" id="UP000028623"/>
    </source>
</evidence>
<evidence type="ECO:0000313" key="1">
    <source>
        <dbReference type="EMBL" id="KFC22242.1"/>
    </source>
</evidence>
<sequence length="108" mass="12852">MDFSKEILNVALNMSMEFGENWLKPIHERLNKKYPEISSENLEKINSICKEVNKFANDYVYESGSVINQEISFVDFNIFKDDILLKYSWISKNNLNRLYNQSCYYAMK</sequence>
<dbReference type="EMBL" id="JPLY01000003">
    <property type="protein sequence ID" value="KFC22242.1"/>
    <property type="molecule type" value="Genomic_DNA"/>
</dbReference>